<accession>A0A2S9XUH3</accession>
<dbReference type="EMBL" id="PVNL01000135">
    <property type="protein sequence ID" value="PRP96380.1"/>
    <property type="molecule type" value="Genomic_DNA"/>
</dbReference>
<proteinExistence type="predicted"/>
<gene>
    <name evidence="1" type="ORF">ENSA7_71950</name>
</gene>
<dbReference type="PROSITE" id="PS51257">
    <property type="entry name" value="PROKAR_LIPOPROTEIN"/>
    <property type="match status" value="1"/>
</dbReference>
<sequence length="191" mass="20941">MIRPMPRSLLAPALVLPAILLTGCPEPPPAGGPPCDDDLTSCSDDTAKFVEDPSCELSGDLELQFGEGQEEFSPLAADQPAEVHSGFQGGQHLWLGVRVVNADLERPLLKVRISMTYCEENCDDPGSWRTDIVRELVADSSTLTTTSEGWYELSSVLVQVFNWSFAANQRIEMLVTDPCSRQGYILHETSE</sequence>
<dbReference type="Proteomes" id="UP000238823">
    <property type="component" value="Unassembled WGS sequence"/>
</dbReference>
<evidence type="ECO:0000313" key="2">
    <source>
        <dbReference type="Proteomes" id="UP000238823"/>
    </source>
</evidence>
<dbReference type="AlphaFoldDB" id="A0A2S9XUH3"/>
<organism evidence="1 2">
    <name type="scientific">Enhygromyxa salina</name>
    <dbReference type="NCBI Taxonomy" id="215803"/>
    <lineage>
        <taxon>Bacteria</taxon>
        <taxon>Pseudomonadati</taxon>
        <taxon>Myxococcota</taxon>
        <taxon>Polyangia</taxon>
        <taxon>Nannocystales</taxon>
        <taxon>Nannocystaceae</taxon>
        <taxon>Enhygromyxa</taxon>
    </lineage>
</organism>
<protein>
    <recommendedName>
        <fullName evidence="3">Lipoprotein</fullName>
    </recommendedName>
</protein>
<comment type="caution">
    <text evidence="1">The sequence shown here is derived from an EMBL/GenBank/DDBJ whole genome shotgun (WGS) entry which is preliminary data.</text>
</comment>
<evidence type="ECO:0000313" key="1">
    <source>
        <dbReference type="EMBL" id="PRP96380.1"/>
    </source>
</evidence>
<name>A0A2S9XUH3_9BACT</name>
<evidence type="ECO:0008006" key="3">
    <source>
        <dbReference type="Google" id="ProtNLM"/>
    </source>
</evidence>
<reference evidence="1 2" key="1">
    <citation type="submission" date="2018-03" db="EMBL/GenBank/DDBJ databases">
        <title>Draft Genome Sequences of the Obligatory Marine Myxobacteria Enhygromyxa salina SWB007.</title>
        <authorList>
            <person name="Poehlein A."/>
            <person name="Moghaddam J.A."/>
            <person name="Harms H."/>
            <person name="Alanjari M."/>
            <person name="Koenig G.M."/>
            <person name="Daniel R."/>
            <person name="Schaeberle T.F."/>
        </authorList>
    </citation>
    <scope>NUCLEOTIDE SEQUENCE [LARGE SCALE GENOMIC DNA]</scope>
    <source>
        <strain evidence="1 2">SWB007</strain>
    </source>
</reference>